<dbReference type="EMBL" id="FNZR01000001">
    <property type="protein sequence ID" value="SEK22944.1"/>
    <property type="molecule type" value="Genomic_DNA"/>
</dbReference>
<dbReference type="Pfam" id="PF25967">
    <property type="entry name" value="RND-MFP_C"/>
    <property type="match status" value="1"/>
</dbReference>
<dbReference type="InterPro" id="IPR058625">
    <property type="entry name" value="MdtA-like_BSH"/>
</dbReference>
<evidence type="ECO:0000256" key="1">
    <source>
        <dbReference type="ARBA" id="ARBA00004196"/>
    </source>
</evidence>
<sequence>MKYPASLLPLILALGCSSDPEAGTAPEQQTIPVVEIQTGRQITFQEYPASITGLSTVEIRPQVSGILEHVYVDEGAKVEKGQLLFKIDAKPYIEQLNQAKASLQAAEANAEHTQLEVEKMSRLTENKLLADFQLKTAVAAHKVALANLEQAKADLATAQINLDYTTIKAPVSGYIGRLFKKHGSLVGPTDAEALTQLSDVHELHVYFALAERDFVAFRNRFEGNSLEDKLSHVPPVSLVLSDNSEYPDMGKIDMVDGQFDRNTGAITLRATFPNEHGLLRAGNTGKIRISMHHDSALLVPQSATVELQDKIFVYAVDDSNKVVKQPIAVIGKSGPNYLINDGLAAGDRIVSKGMDYLQEGQTIVPQEVTADSIRRTALKN</sequence>
<feature type="domain" description="Multidrug resistance protein MdtA-like C-terminal permuted SH3" evidence="7">
    <location>
        <begin position="296"/>
        <end position="355"/>
    </location>
</feature>
<dbReference type="Gene3D" id="2.40.30.170">
    <property type="match status" value="1"/>
</dbReference>
<dbReference type="GO" id="GO:0022857">
    <property type="term" value="F:transmembrane transporter activity"/>
    <property type="evidence" value="ECO:0007669"/>
    <property type="project" value="InterPro"/>
</dbReference>
<proteinExistence type="inferred from homology"/>
<evidence type="ECO:0000259" key="4">
    <source>
        <dbReference type="Pfam" id="PF25876"/>
    </source>
</evidence>
<evidence type="ECO:0000259" key="5">
    <source>
        <dbReference type="Pfam" id="PF25917"/>
    </source>
</evidence>
<dbReference type="NCBIfam" id="TIGR01730">
    <property type="entry name" value="RND_mfp"/>
    <property type="match status" value="1"/>
</dbReference>
<evidence type="ECO:0000313" key="9">
    <source>
        <dbReference type="Proteomes" id="UP000198916"/>
    </source>
</evidence>
<dbReference type="Proteomes" id="UP000198916">
    <property type="component" value="Unassembled WGS sequence"/>
</dbReference>
<dbReference type="Pfam" id="PF25876">
    <property type="entry name" value="HH_MFP_RND"/>
    <property type="match status" value="1"/>
</dbReference>
<dbReference type="InterPro" id="IPR058626">
    <property type="entry name" value="MdtA-like_b-barrel"/>
</dbReference>
<dbReference type="STRING" id="332977.SAMN05421740_101282"/>
<dbReference type="Gene3D" id="1.10.287.470">
    <property type="entry name" value="Helix hairpin bin"/>
    <property type="match status" value="1"/>
</dbReference>
<dbReference type="InterPro" id="IPR058624">
    <property type="entry name" value="MdtA-like_HH"/>
</dbReference>
<feature type="domain" description="Multidrug resistance protein MdtA-like beta-barrel" evidence="6">
    <location>
        <begin position="204"/>
        <end position="291"/>
    </location>
</feature>
<evidence type="ECO:0000256" key="3">
    <source>
        <dbReference type="SAM" id="Coils"/>
    </source>
</evidence>
<dbReference type="GO" id="GO:0030313">
    <property type="term" value="C:cell envelope"/>
    <property type="evidence" value="ECO:0007669"/>
    <property type="project" value="UniProtKB-SubCell"/>
</dbReference>
<comment type="similarity">
    <text evidence="2">Belongs to the membrane fusion protein (MFP) (TC 8.A.1) family.</text>
</comment>
<gene>
    <name evidence="8" type="ORF">SAMN05421740_101282</name>
</gene>
<dbReference type="InterPro" id="IPR058627">
    <property type="entry name" value="MdtA-like_C"/>
</dbReference>
<evidence type="ECO:0000259" key="6">
    <source>
        <dbReference type="Pfam" id="PF25944"/>
    </source>
</evidence>
<name>A0A1H7FB65_9SPHI</name>
<dbReference type="OrthoDB" id="9801814at2"/>
<reference evidence="9" key="1">
    <citation type="submission" date="2016-10" db="EMBL/GenBank/DDBJ databases">
        <authorList>
            <person name="Varghese N."/>
            <person name="Submissions S."/>
        </authorList>
    </citation>
    <scope>NUCLEOTIDE SEQUENCE [LARGE SCALE GENOMIC DNA]</scope>
    <source>
        <strain evidence="9">Jip14</strain>
    </source>
</reference>
<comment type="subcellular location">
    <subcellularLocation>
        <location evidence="1">Cell envelope</location>
    </subcellularLocation>
</comment>
<accession>A0A1H7FB65</accession>
<dbReference type="Pfam" id="PF25917">
    <property type="entry name" value="BSH_RND"/>
    <property type="match status" value="1"/>
</dbReference>
<feature type="domain" description="Multidrug resistance protein MdtA-like barrel-sandwich hybrid" evidence="5">
    <location>
        <begin position="56"/>
        <end position="191"/>
    </location>
</feature>
<evidence type="ECO:0000256" key="2">
    <source>
        <dbReference type="ARBA" id="ARBA00009477"/>
    </source>
</evidence>
<dbReference type="PANTHER" id="PTHR30158:SF23">
    <property type="entry name" value="MULTIDRUG RESISTANCE PROTEIN MEXA"/>
    <property type="match status" value="1"/>
</dbReference>
<evidence type="ECO:0000259" key="7">
    <source>
        <dbReference type="Pfam" id="PF25967"/>
    </source>
</evidence>
<keyword evidence="9" id="KW-1185">Reference proteome</keyword>
<dbReference type="PANTHER" id="PTHR30158">
    <property type="entry name" value="ACRA/E-RELATED COMPONENT OF DRUG EFFLUX TRANSPORTER"/>
    <property type="match status" value="1"/>
</dbReference>
<feature type="domain" description="Multidrug resistance protein MdtA-like alpha-helical hairpin" evidence="4">
    <location>
        <begin position="95"/>
        <end position="165"/>
    </location>
</feature>
<dbReference type="Gene3D" id="2.40.50.100">
    <property type="match status" value="1"/>
</dbReference>
<dbReference type="PROSITE" id="PS51257">
    <property type="entry name" value="PROKAR_LIPOPROTEIN"/>
    <property type="match status" value="1"/>
</dbReference>
<dbReference type="RefSeq" id="WP_090602186.1">
    <property type="nucleotide sequence ID" value="NZ_FNZR01000001.1"/>
</dbReference>
<dbReference type="InterPro" id="IPR006143">
    <property type="entry name" value="RND_pump_MFP"/>
</dbReference>
<dbReference type="SUPFAM" id="SSF111369">
    <property type="entry name" value="HlyD-like secretion proteins"/>
    <property type="match status" value="1"/>
</dbReference>
<dbReference type="GO" id="GO:0005886">
    <property type="term" value="C:plasma membrane"/>
    <property type="evidence" value="ECO:0007669"/>
    <property type="project" value="TreeGrafter"/>
</dbReference>
<dbReference type="GO" id="GO:0046677">
    <property type="term" value="P:response to antibiotic"/>
    <property type="evidence" value="ECO:0007669"/>
    <property type="project" value="TreeGrafter"/>
</dbReference>
<evidence type="ECO:0000313" key="8">
    <source>
        <dbReference type="EMBL" id="SEK22944.1"/>
    </source>
</evidence>
<dbReference type="Pfam" id="PF25944">
    <property type="entry name" value="Beta-barrel_RND"/>
    <property type="match status" value="1"/>
</dbReference>
<feature type="coiled-coil region" evidence="3">
    <location>
        <begin position="93"/>
        <end position="161"/>
    </location>
</feature>
<dbReference type="AlphaFoldDB" id="A0A1H7FB65"/>
<keyword evidence="3" id="KW-0175">Coiled coil</keyword>
<dbReference type="Gene3D" id="2.40.420.20">
    <property type="match status" value="1"/>
</dbReference>
<organism evidence="8 9">
    <name type="scientific">Parapedobacter koreensis</name>
    <dbReference type="NCBI Taxonomy" id="332977"/>
    <lineage>
        <taxon>Bacteria</taxon>
        <taxon>Pseudomonadati</taxon>
        <taxon>Bacteroidota</taxon>
        <taxon>Sphingobacteriia</taxon>
        <taxon>Sphingobacteriales</taxon>
        <taxon>Sphingobacteriaceae</taxon>
        <taxon>Parapedobacter</taxon>
    </lineage>
</organism>
<protein>
    <submittedName>
        <fullName evidence="8">Membrane fusion protein, multidrug efflux system</fullName>
    </submittedName>
</protein>